<organism evidence="4 5">
    <name type="scientific">Phyllotreta striolata</name>
    <name type="common">Striped flea beetle</name>
    <name type="synonym">Crioceris striolata</name>
    <dbReference type="NCBI Taxonomy" id="444603"/>
    <lineage>
        <taxon>Eukaryota</taxon>
        <taxon>Metazoa</taxon>
        <taxon>Ecdysozoa</taxon>
        <taxon>Arthropoda</taxon>
        <taxon>Hexapoda</taxon>
        <taxon>Insecta</taxon>
        <taxon>Pterygota</taxon>
        <taxon>Neoptera</taxon>
        <taxon>Endopterygota</taxon>
        <taxon>Coleoptera</taxon>
        <taxon>Polyphaga</taxon>
        <taxon>Cucujiformia</taxon>
        <taxon>Chrysomeloidea</taxon>
        <taxon>Chrysomelidae</taxon>
        <taxon>Galerucinae</taxon>
        <taxon>Alticini</taxon>
        <taxon>Phyllotreta</taxon>
    </lineage>
</organism>
<gene>
    <name evidence="4" type="ORF">PHYEVI_LOCUS6969</name>
</gene>
<dbReference type="GO" id="GO:0005737">
    <property type="term" value="C:cytoplasm"/>
    <property type="evidence" value="ECO:0007669"/>
    <property type="project" value="TreeGrafter"/>
</dbReference>
<dbReference type="Gene3D" id="1.10.238.10">
    <property type="entry name" value="EF-hand"/>
    <property type="match status" value="1"/>
</dbReference>
<comment type="catalytic activity">
    <reaction evidence="2">
        <text>O-phospho-L-threonyl-[protein] + H2O = L-threonyl-[protein] + phosphate</text>
        <dbReference type="Rhea" id="RHEA:47004"/>
        <dbReference type="Rhea" id="RHEA-COMP:11060"/>
        <dbReference type="Rhea" id="RHEA-COMP:11605"/>
        <dbReference type="ChEBI" id="CHEBI:15377"/>
        <dbReference type="ChEBI" id="CHEBI:30013"/>
        <dbReference type="ChEBI" id="CHEBI:43474"/>
        <dbReference type="ChEBI" id="CHEBI:61977"/>
        <dbReference type="EC" id="3.1.3.16"/>
    </reaction>
</comment>
<keyword evidence="2" id="KW-0378">Hydrolase</keyword>
<feature type="domain" description="EF-hand" evidence="3">
    <location>
        <begin position="263"/>
        <end position="298"/>
    </location>
</feature>
<dbReference type="PANTHER" id="PTHR11668">
    <property type="entry name" value="SERINE/THREONINE PROTEIN PHOSPHATASE"/>
    <property type="match status" value="1"/>
</dbReference>
<dbReference type="EC" id="3.1.3.16" evidence="2"/>
<protein>
    <recommendedName>
        <fullName evidence="2">Serine/threonine-protein phosphatase</fullName>
        <ecNumber evidence="2">3.1.3.16</ecNumber>
    </recommendedName>
</protein>
<dbReference type="InterPro" id="IPR006186">
    <property type="entry name" value="Ser/Thr-sp_prot-phosphatase"/>
</dbReference>
<dbReference type="PRINTS" id="PR00114">
    <property type="entry name" value="STPHPHTASE"/>
</dbReference>
<evidence type="ECO:0000259" key="3">
    <source>
        <dbReference type="PROSITE" id="PS50222"/>
    </source>
</evidence>
<accession>A0A9P0DRC8</accession>
<proteinExistence type="inferred from homology"/>
<dbReference type="SUPFAM" id="SSF47473">
    <property type="entry name" value="EF-hand"/>
    <property type="match status" value="1"/>
</dbReference>
<dbReference type="PROSITE" id="PS00125">
    <property type="entry name" value="SER_THR_PHOSPHATASE"/>
    <property type="match status" value="1"/>
</dbReference>
<dbReference type="InterPro" id="IPR002048">
    <property type="entry name" value="EF_hand_dom"/>
</dbReference>
<dbReference type="EMBL" id="OU900096">
    <property type="protein sequence ID" value="CAH1182328.1"/>
    <property type="molecule type" value="Genomic_DNA"/>
</dbReference>
<sequence length="778" mass="87349">MFKSANDLKDVISLAVFSESDNTMLLIENNNELWLPCTEEIGSVWNNSAMKEISEIFGPDQKAEIKILRISKLKISWHTVPYVLNVIFQLNVDNNTKGKSKNTMGKYRGKCRWVGQNELAKLLQSHSLKSPELIEIFFLGRQEMVPGNYEHAKEVVYLQNLLETTDENFATGKSEYSQMVEAAGIDMLGQEMILKEFVTLTFPAYYMNLIPFSKVAVALGWSKDNIQSLFFAADINRRCGLSFKEFLVFIAGVDPQTTHGGPYADIRSQYIFRYYDKDRDGVIKGEDFKSLIADLRKVKKNPVDPQSVAKEAAESYKSMGMPEGNPITEHDFLKAVTDLKLRGTGALFRSPTGILQFLKDSAKPKVAGVPSAPAPAAAPAAPEPGEKSQVVRTINYLIAHHTVKIQRSGQALNIDELRQIQDAVSLQTMKLPLNEQARRLSMDIFSQRSITNEVLKGLRYLTSINKVSQPGSNYTWGQLDPAQFARNVMNVAFQVKDVYKAEPRLMELRSPVYIMGDFHGNVADLLYFEKNLWHIGPGLSPCTLLFLGDYVDRGAYSIEVISYLFSYKLQSPKKICMLRGNHEIREIQKMFTFQKECAIKFGEKLGLEVWNSLNNAFDCMPIAATVDGKIFCCHGGVPPPWLCPVITAINEIPVPLSQPDAQSSLAWEIMWNDPVRQKNMDEKLQVELLANEGFAVNTRRGTAHVFSVEALEKFLKVNQLTHFVRAHEVAVAGFQLLQKGKLLTVFSSSKYCGGNNDAACILVDSGKMRVLRLETKSE</sequence>
<dbReference type="OrthoDB" id="256429at2759"/>
<dbReference type="Pfam" id="PF13833">
    <property type="entry name" value="EF-hand_8"/>
    <property type="match status" value="1"/>
</dbReference>
<reference evidence="4" key="1">
    <citation type="submission" date="2022-01" db="EMBL/GenBank/DDBJ databases">
        <authorList>
            <person name="King R."/>
        </authorList>
    </citation>
    <scope>NUCLEOTIDE SEQUENCE</scope>
</reference>
<dbReference type="GO" id="GO:0005634">
    <property type="term" value="C:nucleus"/>
    <property type="evidence" value="ECO:0007669"/>
    <property type="project" value="TreeGrafter"/>
</dbReference>
<dbReference type="InterPro" id="IPR004843">
    <property type="entry name" value="Calcineurin-like_PHP"/>
</dbReference>
<dbReference type="GO" id="GO:0005509">
    <property type="term" value="F:calcium ion binding"/>
    <property type="evidence" value="ECO:0007669"/>
    <property type="project" value="InterPro"/>
</dbReference>
<evidence type="ECO:0000256" key="1">
    <source>
        <dbReference type="ARBA" id="ARBA00008294"/>
    </source>
</evidence>
<dbReference type="CDD" id="cd00144">
    <property type="entry name" value="MPP_PPP_family"/>
    <property type="match status" value="1"/>
</dbReference>
<dbReference type="Pfam" id="PF00149">
    <property type="entry name" value="Metallophos"/>
    <property type="match status" value="1"/>
</dbReference>
<dbReference type="InterPro" id="IPR029052">
    <property type="entry name" value="Metallo-depent_PP-like"/>
</dbReference>
<evidence type="ECO:0000313" key="4">
    <source>
        <dbReference type="EMBL" id="CAH1182328.1"/>
    </source>
</evidence>
<dbReference type="PROSITE" id="PS50222">
    <property type="entry name" value="EF_HAND_2"/>
    <property type="match status" value="1"/>
</dbReference>
<dbReference type="InterPro" id="IPR050341">
    <property type="entry name" value="PP1_catalytic_subunit"/>
</dbReference>
<dbReference type="SMART" id="SM00156">
    <property type="entry name" value="PP2Ac"/>
    <property type="match status" value="1"/>
</dbReference>
<dbReference type="AlphaFoldDB" id="A0A9P0DRC8"/>
<dbReference type="GO" id="GO:0004722">
    <property type="term" value="F:protein serine/threonine phosphatase activity"/>
    <property type="evidence" value="ECO:0007669"/>
    <property type="project" value="UniProtKB-EC"/>
</dbReference>
<name>A0A9P0DRC8_PHYSR</name>
<dbReference type="InterPro" id="IPR011992">
    <property type="entry name" value="EF-hand-dom_pair"/>
</dbReference>
<comment type="similarity">
    <text evidence="1 2">Belongs to the PPP phosphatase family.</text>
</comment>
<dbReference type="Proteomes" id="UP001153712">
    <property type="component" value="Chromosome 3"/>
</dbReference>
<dbReference type="Gene3D" id="3.60.21.10">
    <property type="match status" value="1"/>
</dbReference>
<dbReference type="SUPFAM" id="SSF56300">
    <property type="entry name" value="Metallo-dependent phosphatases"/>
    <property type="match status" value="1"/>
</dbReference>
<dbReference type="PANTHER" id="PTHR11668:SF496">
    <property type="entry name" value="SERINE_THREONINE-PROTEIN PHOSPHATASE"/>
    <property type="match status" value="1"/>
</dbReference>
<evidence type="ECO:0000313" key="5">
    <source>
        <dbReference type="Proteomes" id="UP001153712"/>
    </source>
</evidence>
<keyword evidence="5" id="KW-1185">Reference proteome</keyword>
<evidence type="ECO:0000256" key="2">
    <source>
        <dbReference type="RuleBase" id="RU004273"/>
    </source>
</evidence>